<keyword evidence="3" id="KW-0862">Zinc</keyword>
<dbReference type="InterPro" id="IPR020460">
    <property type="entry name" value="Znf_C4-type_bac"/>
</dbReference>
<dbReference type="STRING" id="1817895.AUJ95_06730"/>
<keyword evidence="1" id="KW-0479">Metal-binding</keyword>
<feature type="zinc finger region" description="dksA C4-type" evidence="4">
    <location>
        <begin position="92"/>
        <end position="116"/>
    </location>
</feature>
<dbReference type="PANTHER" id="PTHR33823:SF4">
    <property type="entry name" value="GENERAL STRESS PROTEIN 16O"/>
    <property type="match status" value="1"/>
</dbReference>
<evidence type="ECO:0000256" key="4">
    <source>
        <dbReference type="PROSITE-ProRule" id="PRU00510"/>
    </source>
</evidence>
<dbReference type="Pfam" id="PF01258">
    <property type="entry name" value="zf-dskA_traR"/>
    <property type="match status" value="1"/>
</dbReference>
<organism evidence="6 7">
    <name type="scientific">Candidatus Desantisbacteria bacterium CG2_30_40_21</name>
    <dbReference type="NCBI Taxonomy" id="1817895"/>
    <lineage>
        <taxon>Bacteria</taxon>
        <taxon>Candidatus Desantisiibacteriota</taxon>
    </lineage>
</organism>
<accession>A0A1J5DQT7</accession>
<reference evidence="6 7" key="1">
    <citation type="journal article" date="2016" name="Environ. Microbiol.">
        <title>Genomic resolution of a cold subsurface aquifer community provides metabolic insights for novel microbes adapted to high CO concentrations.</title>
        <authorList>
            <person name="Probst A.J."/>
            <person name="Castelle C.J."/>
            <person name="Singh A."/>
            <person name="Brown C.T."/>
            <person name="Anantharaman K."/>
            <person name="Sharon I."/>
            <person name="Hug L.A."/>
            <person name="Burstein D."/>
            <person name="Emerson J.B."/>
            <person name="Thomas B.C."/>
            <person name="Banfield J.F."/>
        </authorList>
    </citation>
    <scope>NUCLEOTIDE SEQUENCE [LARGE SCALE GENOMIC DNA]</scope>
    <source>
        <strain evidence="6">CG2_30_40_21</strain>
    </source>
</reference>
<dbReference type="PRINTS" id="PR00618">
    <property type="entry name" value="DKSAZNFINGER"/>
</dbReference>
<evidence type="ECO:0000313" key="7">
    <source>
        <dbReference type="Proteomes" id="UP000183085"/>
    </source>
</evidence>
<proteinExistence type="predicted"/>
<feature type="domain" description="Zinc finger DksA/TraR C4-type" evidence="5">
    <location>
        <begin position="87"/>
        <end position="118"/>
    </location>
</feature>
<dbReference type="EMBL" id="MNYI01000176">
    <property type="protein sequence ID" value="OIP38489.1"/>
    <property type="molecule type" value="Genomic_DNA"/>
</dbReference>
<evidence type="ECO:0000256" key="1">
    <source>
        <dbReference type="ARBA" id="ARBA00022723"/>
    </source>
</evidence>
<dbReference type="SUPFAM" id="SSF57716">
    <property type="entry name" value="Glucocorticoid receptor-like (DNA-binding domain)"/>
    <property type="match status" value="1"/>
</dbReference>
<dbReference type="Proteomes" id="UP000183085">
    <property type="component" value="Unassembled WGS sequence"/>
</dbReference>
<evidence type="ECO:0000313" key="6">
    <source>
        <dbReference type="EMBL" id="OIP38489.1"/>
    </source>
</evidence>
<dbReference type="PROSITE" id="PS51128">
    <property type="entry name" value="ZF_DKSA_2"/>
    <property type="match status" value="1"/>
</dbReference>
<dbReference type="InterPro" id="IPR037187">
    <property type="entry name" value="DnaK_N"/>
</dbReference>
<dbReference type="InterPro" id="IPR020458">
    <property type="entry name" value="Znf_DskA_TraR_CS"/>
</dbReference>
<dbReference type="GO" id="GO:0008270">
    <property type="term" value="F:zinc ion binding"/>
    <property type="evidence" value="ECO:0007669"/>
    <property type="project" value="UniProtKB-KW"/>
</dbReference>
<dbReference type="PANTHER" id="PTHR33823">
    <property type="entry name" value="RNA POLYMERASE-BINDING TRANSCRIPTION FACTOR DKSA-RELATED"/>
    <property type="match status" value="1"/>
</dbReference>
<protein>
    <recommendedName>
        <fullName evidence="5">Zinc finger DksA/TraR C4-type domain-containing protein</fullName>
    </recommendedName>
</protein>
<dbReference type="InterPro" id="IPR000962">
    <property type="entry name" value="Znf_DskA_TraR"/>
</dbReference>
<comment type="caution">
    <text evidence="6">The sequence shown here is derived from an EMBL/GenBank/DDBJ whole genome shotgun (WGS) entry which is preliminary data.</text>
</comment>
<sequence>MKKEKLDLYRENLIELQESHVLEKKELETDYLHGSQKEESGDLSAYSLHLADLAADTNEKEKNIRIISTLSDTLFEIDEALYRIEHGNYGICEECGKEIPEARLDVIPYAHFCIECKKVKGKGNNK</sequence>
<name>A0A1J5DQT7_9BACT</name>
<gene>
    <name evidence="6" type="ORF">AUJ95_06730</name>
</gene>
<dbReference type="AlphaFoldDB" id="A0A1J5DQT7"/>
<evidence type="ECO:0000256" key="2">
    <source>
        <dbReference type="ARBA" id="ARBA00022771"/>
    </source>
</evidence>
<keyword evidence="2" id="KW-0863">Zinc-finger</keyword>
<dbReference type="Gene3D" id="1.20.120.910">
    <property type="entry name" value="DksA, coiled-coil domain"/>
    <property type="match status" value="1"/>
</dbReference>
<evidence type="ECO:0000256" key="3">
    <source>
        <dbReference type="ARBA" id="ARBA00022833"/>
    </source>
</evidence>
<dbReference type="PROSITE" id="PS01102">
    <property type="entry name" value="ZF_DKSA_1"/>
    <property type="match status" value="1"/>
</dbReference>
<evidence type="ECO:0000259" key="5">
    <source>
        <dbReference type="Pfam" id="PF01258"/>
    </source>
</evidence>
<dbReference type="SUPFAM" id="SSF109635">
    <property type="entry name" value="DnaK suppressor protein DksA, alpha-hairpin domain"/>
    <property type="match status" value="1"/>
</dbReference>